<dbReference type="GO" id="GO:0016020">
    <property type="term" value="C:membrane"/>
    <property type="evidence" value="ECO:0007669"/>
    <property type="project" value="UniProtKB-SubCell"/>
</dbReference>
<dbReference type="SUPFAM" id="SSF53474">
    <property type="entry name" value="alpha/beta-Hydrolases"/>
    <property type="match status" value="1"/>
</dbReference>
<proteinExistence type="predicted"/>
<dbReference type="Pfam" id="PF24883">
    <property type="entry name" value="NPHP3_N"/>
    <property type="match status" value="1"/>
</dbReference>
<dbReference type="InterPro" id="IPR011701">
    <property type="entry name" value="MFS"/>
</dbReference>
<dbReference type="InterPro" id="IPR027417">
    <property type="entry name" value="P-loop_NTPase"/>
</dbReference>
<dbReference type="Pfam" id="PF07690">
    <property type="entry name" value="MFS_1"/>
    <property type="match status" value="1"/>
</dbReference>
<keyword evidence="4" id="KW-0812">Transmembrane</keyword>
<keyword evidence="2" id="KW-0677">Repeat</keyword>
<evidence type="ECO:0000256" key="1">
    <source>
        <dbReference type="ARBA" id="ARBA00004141"/>
    </source>
</evidence>
<keyword evidence="7" id="KW-1185">Reference proteome</keyword>
<feature type="transmembrane region" description="Helical" evidence="4">
    <location>
        <begin position="1418"/>
        <end position="1443"/>
    </location>
</feature>
<keyword evidence="4" id="KW-0472">Membrane</keyword>
<organism evidence="6 7">
    <name type="scientific">Staphylotrichum tortipilum</name>
    <dbReference type="NCBI Taxonomy" id="2831512"/>
    <lineage>
        <taxon>Eukaryota</taxon>
        <taxon>Fungi</taxon>
        <taxon>Dikarya</taxon>
        <taxon>Ascomycota</taxon>
        <taxon>Pezizomycotina</taxon>
        <taxon>Sordariomycetes</taxon>
        <taxon>Sordariomycetidae</taxon>
        <taxon>Sordariales</taxon>
        <taxon>Chaetomiaceae</taxon>
        <taxon>Staphylotrichum</taxon>
    </lineage>
</organism>
<dbReference type="PRINTS" id="PR01036">
    <property type="entry name" value="TCRTETB"/>
</dbReference>
<evidence type="ECO:0000259" key="5">
    <source>
        <dbReference type="PROSITE" id="PS50850"/>
    </source>
</evidence>
<accession>A0AAN6MEC1</accession>
<dbReference type="PANTHER" id="PTHR10039">
    <property type="entry name" value="AMELOGENIN"/>
    <property type="match status" value="1"/>
</dbReference>
<feature type="transmembrane region" description="Helical" evidence="4">
    <location>
        <begin position="1792"/>
        <end position="1816"/>
    </location>
</feature>
<dbReference type="InterPro" id="IPR029058">
    <property type="entry name" value="AB_hydrolase_fold"/>
</dbReference>
<dbReference type="InterPro" id="IPR036259">
    <property type="entry name" value="MFS_trans_sf"/>
</dbReference>
<dbReference type="Proteomes" id="UP001303889">
    <property type="component" value="Unassembled WGS sequence"/>
</dbReference>
<dbReference type="Pfam" id="PF22939">
    <property type="entry name" value="WHD_GPIID"/>
    <property type="match status" value="1"/>
</dbReference>
<feature type="transmembrane region" description="Helical" evidence="4">
    <location>
        <begin position="1852"/>
        <end position="1872"/>
    </location>
</feature>
<comment type="caution">
    <text evidence="6">The sequence shown here is derived from an EMBL/GenBank/DDBJ whole genome shotgun (WGS) entry which is preliminary data.</text>
</comment>
<dbReference type="SUPFAM" id="SSF50998">
    <property type="entry name" value="Quinoprotein alcohol dehydrogenase-like"/>
    <property type="match status" value="1"/>
</dbReference>
<dbReference type="SUPFAM" id="SSF52540">
    <property type="entry name" value="P-loop containing nucleoside triphosphate hydrolases"/>
    <property type="match status" value="1"/>
</dbReference>
<evidence type="ECO:0000256" key="3">
    <source>
        <dbReference type="SAM" id="MobiDB-lite"/>
    </source>
</evidence>
<dbReference type="Gene3D" id="3.40.50.300">
    <property type="entry name" value="P-loop containing nucleotide triphosphate hydrolases"/>
    <property type="match status" value="1"/>
</dbReference>
<protein>
    <recommendedName>
        <fullName evidence="5">Major facilitator superfamily (MFS) profile domain-containing protein</fullName>
    </recommendedName>
</protein>
<dbReference type="InterPro" id="IPR020846">
    <property type="entry name" value="MFS_dom"/>
</dbReference>
<reference evidence="6" key="2">
    <citation type="submission" date="2023-05" db="EMBL/GenBank/DDBJ databases">
        <authorList>
            <consortium name="Lawrence Berkeley National Laboratory"/>
            <person name="Steindorff A."/>
            <person name="Hensen N."/>
            <person name="Bonometti L."/>
            <person name="Westerberg I."/>
            <person name="Brannstrom I.O."/>
            <person name="Guillou S."/>
            <person name="Cros-Aarteil S."/>
            <person name="Calhoun S."/>
            <person name="Haridas S."/>
            <person name="Kuo A."/>
            <person name="Mondo S."/>
            <person name="Pangilinan J."/>
            <person name="Riley R."/>
            <person name="Labutti K."/>
            <person name="Andreopoulos B."/>
            <person name="Lipzen A."/>
            <person name="Chen C."/>
            <person name="Yanf M."/>
            <person name="Daum C."/>
            <person name="Ng V."/>
            <person name="Clum A."/>
            <person name="Ohm R."/>
            <person name="Martin F."/>
            <person name="Silar P."/>
            <person name="Natvig D."/>
            <person name="Lalanne C."/>
            <person name="Gautier V."/>
            <person name="Ament-Velasquez S.L."/>
            <person name="Kruys A."/>
            <person name="Hutchinson M.I."/>
            <person name="Powell A.J."/>
            <person name="Barry K."/>
            <person name="Miller A.N."/>
            <person name="Grigoriev I.V."/>
            <person name="Debuchy R."/>
            <person name="Gladieux P."/>
            <person name="Thoren M.H."/>
            <person name="Johannesson H."/>
        </authorList>
    </citation>
    <scope>NUCLEOTIDE SEQUENCE</scope>
    <source>
        <strain evidence="6">CBS 103.79</strain>
    </source>
</reference>
<feature type="transmembrane region" description="Helical" evidence="4">
    <location>
        <begin position="1547"/>
        <end position="1571"/>
    </location>
</feature>
<name>A0AAN6MEC1_9PEZI</name>
<dbReference type="SUPFAM" id="SSF103473">
    <property type="entry name" value="MFS general substrate transporter"/>
    <property type="match status" value="1"/>
</dbReference>
<dbReference type="Gene3D" id="2.130.10.10">
    <property type="entry name" value="YVTN repeat-like/Quinoprotein amine dehydrogenase"/>
    <property type="match status" value="1"/>
</dbReference>
<dbReference type="EMBL" id="MU855945">
    <property type="protein sequence ID" value="KAK3898388.1"/>
    <property type="molecule type" value="Genomic_DNA"/>
</dbReference>
<dbReference type="Gene3D" id="3.40.50.1820">
    <property type="entry name" value="alpha/beta hydrolase"/>
    <property type="match status" value="1"/>
</dbReference>
<gene>
    <name evidence="6" type="ORF">C8A05DRAFT_47279</name>
</gene>
<dbReference type="InterPro" id="IPR054471">
    <property type="entry name" value="GPIID_WHD"/>
</dbReference>
<evidence type="ECO:0000256" key="4">
    <source>
        <dbReference type="SAM" id="Phobius"/>
    </source>
</evidence>
<feature type="domain" description="Major facilitator superfamily (MFS) profile" evidence="5">
    <location>
        <begin position="1419"/>
        <end position="1877"/>
    </location>
</feature>
<feature type="transmembrane region" description="Helical" evidence="4">
    <location>
        <begin position="1670"/>
        <end position="1693"/>
    </location>
</feature>
<dbReference type="Gene3D" id="1.20.1250.20">
    <property type="entry name" value="MFS general substrate transporter like domains"/>
    <property type="match status" value="1"/>
</dbReference>
<evidence type="ECO:0000313" key="6">
    <source>
        <dbReference type="EMBL" id="KAK3898388.1"/>
    </source>
</evidence>
<comment type="subcellular location">
    <subcellularLocation>
        <location evidence="1">Membrane</location>
        <topology evidence="1">Multi-pass membrane protein</topology>
    </subcellularLocation>
</comment>
<dbReference type="InterPro" id="IPR015943">
    <property type="entry name" value="WD40/YVTN_repeat-like_dom_sf"/>
</dbReference>
<evidence type="ECO:0000256" key="2">
    <source>
        <dbReference type="ARBA" id="ARBA00022737"/>
    </source>
</evidence>
<dbReference type="GO" id="GO:0022857">
    <property type="term" value="F:transmembrane transporter activity"/>
    <property type="evidence" value="ECO:0007669"/>
    <property type="project" value="InterPro"/>
</dbReference>
<reference evidence="6" key="1">
    <citation type="journal article" date="2023" name="Mol. Phylogenet. Evol.">
        <title>Genome-scale phylogeny and comparative genomics of the fungal order Sordariales.</title>
        <authorList>
            <person name="Hensen N."/>
            <person name="Bonometti L."/>
            <person name="Westerberg I."/>
            <person name="Brannstrom I.O."/>
            <person name="Guillou S."/>
            <person name="Cros-Aarteil S."/>
            <person name="Calhoun S."/>
            <person name="Haridas S."/>
            <person name="Kuo A."/>
            <person name="Mondo S."/>
            <person name="Pangilinan J."/>
            <person name="Riley R."/>
            <person name="LaButti K."/>
            <person name="Andreopoulos B."/>
            <person name="Lipzen A."/>
            <person name="Chen C."/>
            <person name="Yan M."/>
            <person name="Daum C."/>
            <person name="Ng V."/>
            <person name="Clum A."/>
            <person name="Steindorff A."/>
            <person name="Ohm R.A."/>
            <person name="Martin F."/>
            <person name="Silar P."/>
            <person name="Natvig D.O."/>
            <person name="Lalanne C."/>
            <person name="Gautier V."/>
            <person name="Ament-Velasquez S.L."/>
            <person name="Kruys A."/>
            <person name="Hutchinson M.I."/>
            <person name="Powell A.J."/>
            <person name="Barry K."/>
            <person name="Miller A.N."/>
            <person name="Grigoriev I.V."/>
            <person name="Debuchy R."/>
            <person name="Gladieux P."/>
            <person name="Hiltunen Thoren M."/>
            <person name="Johannesson H."/>
        </authorList>
    </citation>
    <scope>NUCLEOTIDE SEQUENCE</scope>
    <source>
        <strain evidence="6">CBS 103.79</strain>
    </source>
</reference>
<dbReference type="PROSITE" id="PS50850">
    <property type="entry name" value="MFS"/>
    <property type="match status" value="1"/>
</dbReference>
<sequence>MMGVREKPSRRSQRTLYRLRPPPVNPLPAEPHRTSWSHNRDPDFFWPLKFLPFEPEINEARILTFGYNANFRPGSGRTKMSVLDFAKDLLYDLKYSQDESVPELEDLRMGERPIIFIVHSMGGLIVKEAYMQGQNDPAYDSIIKAISAIIFLSTPHRGTNLAETLNRILQVSFATSPTQFISELSAGSQTLQKLNEQFRHIAPKLDIVSFYETRPTPLAVFKKSQILVLEKDSSVLGYPGEISKPLDADHHGVCKYASPADPRYVTVRNVLKTLVGKVGLNGAEPDPVKPAGSSFAEYLSLSEPPDADYNFFRDRWTPGTCSWILSHGTFRGWMDGHGRKPRVLWVHGNAASGKSILSSFLINHLAELGVPSHYFFIRFMSQEKRGTSMLLRSLACQLASSTPEYAQKVQQLQAAGTELKAADYRGLWQSLFKQALFQLELLDKPIYVVIDGIDEADRPSQIIKLLGDLRLTTLPIRILLVSRNTHEISSGFQKLAKQVDMETIRIEGNPIDFRAYVHHEMDLGGDADYQEQVATQLLARAKGNFLWIHLAVQRINSCHTRPDVENALTELPSGMEALYDRMALSVETASHTSNQKLGQAILGWTACAQRLLTVEELGDALGSEAGVLEIHRTITDLCGGFVAVDQEGRASMIHETAREYLTRGSEKGRSLVIGVKPTNDMLLSRCIARLTDPALRSQINRGRPPPLLGYAATAWPHHLGLSSALTNPRILDLVANFLKGPHVLTWIYVVANLRELRALLRRRRNDDESVSSRQATIVIEGWATDLVKVVGKFGGNLRSDPGSIYKLIPPFCPEDSMIYRQFGRKESRTLQVSGFTSSAWDDCLARFSLTPGAVAASVITAGGRIALLSITRNTSQIIIYSSSTFEEQRRITHPERVLSIQANKLGDVIVSYGYTTTRVWDNPRKRPRPHTIIFAEKQKMILVCGEDRCIRSCPLDGDVTDLHDTIVNFPICSSFSPDGSMVAFGYRNHPLTCYVRLNEKVFRVAWHPLTGEVFGLTQEETSDTVQAGGDTLAVNQDGSLVATGDGVGTIKLSSQDPVMCLRFSADSRRLYDIRGSHGNVWEPNTLVRLADCPDHNSDTNSETESLAKASLLSEHHFARVDSVISLAGQSFGPLYCYVGRGKVFEHVIWSGDGRLVALADLSGKLAIKRVTRSGEHRDTWEGGNLFVATPVNSALKLGPQGTLKVKWACHPTNSDALIGWEDLSQREEHTYFPPRLGRSSTISRDTETLGRLITNVDSPEALLEISSVGPSGQHESHYLLFDISNLHLGGEPGSPKMMPYKVIAPDIAAKIREPLAILSRRRLIFLGVDRWICTWKLPSLAVEGPKSQGRRDSQVGESTAIEQHYFLPGDWVTGSDTRLCAVTPDGTLLCPRNGDVVTIHPCPRVEPYSIFPLSTRTYLTYLLGLTITLSTLTATIYFPLIPLLSTTFSVPLQKINLTVTAYAVAQALSPALFASLADHHGRRPVLLALVALYTLASLGLALNSRAKNYGVLLGLRVVQSVGGSPTPAIAYGVVADLVEAGERGGMLGVLLGVCNAVSAVGPVIGGVVALKTEGVEGVFWGLMGLAGAVGVAVGFTMPETGRPVVGNGGWEVRGVWKTWRSWFGGRRTVKGAVEEKGMVRSGGRENEPRRPWRLGDAVASFRIILHKDAFVVLWMVASSYSVYYTFQVAIPVIFDEVYGYNELEIGLVFLPGLAGMTIGGMIAGKLADHNYCVTARKHGFEDKTKGEQDLSVFPIEEARYRQCLAFVFAELVLVAGYGWAVRFRVHPAVPIVLQFFACAVSTLLSHTSSALLVDIFPDASSSAYASGQLMRCGLSAASAAVLQPLIDAVDRGWYFTMFSLLVNLTCAASVVVSQRKGMLWRQQRLAKHH</sequence>
<dbReference type="Gene3D" id="1.20.1720.10">
    <property type="entry name" value="Multidrug resistance protein D"/>
    <property type="match status" value="1"/>
</dbReference>
<feature type="transmembrane region" description="Helical" evidence="4">
    <location>
        <begin position="1763"/>
        <end position="1780"/>
    </location>
</feature>
<feature type="compositionally biased region" description="Pro residues" evidence="3">
    <location>
        <begin position="20"/>
        <end position="29"/>
    </location>
</feature>
<dbReference type="InterPro" id="IPR056884">
    <property type="entry name" value="NPHP3-like_N"/>
</dbReference>
<dbReference type="PANTHER" id="PTHR10039:SF16">
    <property type="entry name" value="GPI INOSITOL-DEACYLASE"/>
    <property type="match status" value="1"/>
</dbReference>
<feature type="transmembrane region" description="Helical" evidence="4">
    <location>
        <begin position="1577"/>
        <end position="1597"/>
    </location>
</feature>
<feature type="region of interest" description="Disordered" evidence="3">
    <location>
        <begin position="1"/>
        <end position="34"/>
    </location>
</feature>
<dbReference type="InterPro" id="IPR011047">
    <property type="entry name" value="Quinoprotein_ADH-like_sf"/>
</dbReference>
<feature type="transmembrane region" description="Helical" evidence="4">
    <location>
        <begin position="1828"/>
        <end position="1846"/>
    </location>
</feature>
<feature type="transmembrane region" description="Helical" evidence="4">
    <location>
        <begin position="1485"/>
        <end position="1502"/>
    </location>
</feature>
<feature type="transmembrane region" description="Helical" evidence="4">
    <location>
        <begin position="1705"/>
        <end position="1727"/>
    </location>
</feature>
<evidence type="ECO:0000313" key="7">
    <source>
        <dbReference type="Proteomes" id="UP001303889"/>
    </source>
</evidence>
<keyword evidence="4" id="KW-1133">Transmembrane helix</keyword>